<reference evidence="4" key="2">
    <citation type="journal article" date="2019" name="Int. J. Syst. Evol. Microbiol.">
        <title>The Global Catalogue of Microorganisms (GCM) 10K type strain sequencing project: providing services to taxonomists for standard genome sequencing and annotation.</title>
        <authorList>
            <consortium name="The Broad Institute Genomics Platform"/>
            <consortium name="The Broad Institute Genome Sequencing Center for Infectious Disease"/>
            <person name="Wu L."/>
            <person name="Ma J."/>
        </authorList>
    </citation>
    <scope>NUCLEOTIDE SEQUENCE [LARGE SCALE GENOMIC DNA]</scope>
    <source>
        <strain evidence="4">JCM 10667</strain>
    </source>
</reference>
<evidence type="ECO:0000313" key="2">
    <source>
        <dbReference type="EMBL" id="MBB4774888.1"/>
    </source>
</evidence>
<organism evidence="2 3">
    <name type="scientific">Actinomadura livida</name>
    <dbReference type="NCBI Taxonomy" id="79909"/>
    <lineage>
        <taxon>Bacteria</taxon>
        <taxon>Bacillati</taxon>
        <taxon>Actinomycetota</taxon>
        <taxon>Actinomycetes</taxon>
        <taxon>Streptosporangiales</taxon>
        <taxon>Thermomonosporaceae</taxon>
        <taxon>Actinomadura</taxon>
    </lineage>
</organism>
<comment type="caution">
    <text evidence="2">The sequence shown here is derived from an EMBL/GenBank/DDBJ whole genome shotgun (WGS) entry which is preliminary data.</text>
</comment>
<dbReference type="RefSeq" id="WP_184883824.1">
    <property type="nucleotide sequence ID" value="NZ_BAAAHD010000025.1"/>
</dbReference>
<protein>
    <submittedName>
        <fullName evidence="2">Asp-tRNA(Asn)/Glu-tRNA(Gln) amidotransferase A subunit family amidase</fullName>
    </submittedName>
</protein>
<keyword evidence="4" id="KW-1185">Reference proteome</keyword>
<dbReference type="GO" id="GO:0016740">
    <property type="term" value="F:transferase activity"/>
    <property type="evidence" value="ECO:0007669"/>
    <property type="project" value="UniProtKB-KW"/>
</dbReference>
<dbReference type="EMBL" id="JACHMV010000001">
    <property type="protein sequence ID" value="MBB4774888.1"/>
    <property type="molecule type" value="Genomic_DNA"/>
</dbReference>
<reference evidence="1" key="4">
    <citation type="submission" date="2023-12" db="EMBL/GenBank/DDBJ databases">
        <authorList>
            <person name="Sun Q."/>
            <person name="Inoue M."/>
        </authorList>
    </citation>
    <scope>NUCLEOTIDE SEQUENCE</scope>
    <source>
        <strain evidence="1">JCM 10667</strain>
    </source>
</reference>
<dbReference type="Proteomes" id="UP001501427">
    <property type="component" value="Unassembled WGS sequence"/>
</dbReference>
<dbReference type="Proteomes" id="UP000549343">
    <property type="component" value="Unassembled WGS sequence"/>
</dbReference>
<evidence type="ECO:0000313" key="3">
    <source>
        <dbReference type="Proteomes" id="UP000549343"/>
    </source>
</evidence>
<evidence type="ECO:0000313" key="4">
    <source>
        <dbReference type="Proteomes" id="UP001501427"/>
    </source>
</evidence>
<evidence type="ECO:0000313" key="1">
    <source>
        <dbReference type="EMBL" id="GAA0566658.1"/>
    </source>
</evidence>
<dbReference type="AlphaFoldDB" id="A0A7W7IDT9"/>
<name>A0A7W7IDT9_9ACTN</name>
<accession>A0A7W7IDT9</accession>
<reference evidence="1" key="1">
    <citation type="journal article" date="2014" name="Int. J. Syst. Evol. Microbiol.">
        <title>Complete genome of a new Firmicutes species belonging to the dominant human colonic microbiota ('Ruminococcus bicirculans') reveals two chromosomes and a selective capacity to utilize plant glucans.</title>
        <authorList>
            <consortium name="NISC Comparative Sequencing Program"/>
            <person name="Wegmann U."/>
            <person name="Louis P."/>
            <person name="Goesmann A."/>
            <person name="Henrissat B."/>
            <person name="Duncan S.H."/>
            <person name="Flint H.J."/>
        </authorList>
    </citation>
    <scope>NUCLEOTIDE SEQUENCE</scope>
    <source>
        <strain evidence="1">JCM 10667</strain>
    </source>
</reference>
<keyword evidence="2" id="KW-0808">Transferase</keyword>
<dbReference type="EMBL" id="BAAAHD010000025">
    <property type="protein sequence ID" value="GAA0566658.1"/>
    <property type="molecule type" value="Genomic_DNA"/>
</dbReference>
<reference evidence="2 3" key="3">
    <citation type="submission" date="2020-08" db="EMBL/GenBank/DDBJ databases">
        <title>Sequencing the genomes of 1000 actinobacteria strains.</title>
        <authorList>
            <person name="Klenk H.-P."/>
        </authorList>
    </citation>
    <scope>NUCLEOTIDE SEQUENCE [LARGE SCALE GENOMIC DNA]</scope>
    <source>
        <strain evidence="2 3">DSM 44772</strain>
    </source>
</reference>
<proteinExistence type="predicted"/>
<sequence length="63" mass="6249">MPPPAPSLDHLGMLAGTVDDAALLVSAFAAPPEPHPGGGAVLGAARLVERLVPRPPFPCDAGS</sequence>
<gene>
    <name evidence="2" type="ORF">F4557_003306</name>
    <name evidence="1" type="ORF">GCM10009546_31340</name>
</gene>